<dbReference type="Proteomes" id="UP000234483">
    <property type="component" value="Unassembled WGS sequence"/>
</dbReference>
<gene>
    <name evidence="2" type="ORF">C1707_21125</name>
    <name evidence="3" type="ORF">CFHF_19940</name>
</gene>
<organism evidence="3 4">
    <name type="scientific">Caulobacter flavus</name>
    <dbReference type="NCBI Taxonomy" id="1679497"/>
    <lineage>
        <taxon>Bacteria</taxon>
        <taxon>Pseudomonadati</taxon>
        <taxon>Pseudomonadota</taxon>
        <taxon>Alphaproteobacteria</taxon>
        <taxon>Caulobacterales</taxon>
        <taxon>Caulobacteraceae</taxon>
        <taxon>Caulobacter</taxon>
    </lineage>
</organism>
<evidence type="ECO:0000256" key="1">
    <source>
        <dbReference type="SAM" id="MobiDB-lite"/>
    </source>
</evidence>
<protein>
    <submittedName>
        <fullName evidence="3">Uncharacterized protein</fullName>
    </submittedName>
</protein>
<evidence type="ECO:0000313" key="5">
    <source>
        <dbReference type="Proteomes" id="UP000281192"/>
    </source>
</evidence>
<dbReference type="OrthoDB" id="129465at2"/>
<dbReference type="AlphaFoldDB" id="A0A2N5CP37"/>
<reference evidence="2 5" key="2">
    <citation type="submission" date="2018-01" db="EMBL/GenBank/DDBJ databases">
        <title>Complete genome sequence of Caulobacter flavus RHGG3.</title>
        <authorList>
            <person name="Yang E."/>
        </authorList>
    </citation>
    <scope>NUCLEOTIDE SEQUENCE [LARGE SCALE GENOMIC DNA]</scope>
    <source>
        <strain evidence="2 5">RHGG3</strain>
    </source>
</reference>
<dbReference type="Proteomes" id="UP000281192">
    <property type="component" value="Chromosome"/>
</dbReference>
<dbReference type="KEGG" id="cfh:C1707_21125"/>
<sequence length="100" mass="10779">MDQTALMEDMRRATESIVAARLPIRLRAAQKGVVVEAPACATTRLVDPLEATVTWAALDQARAAVLHPLVGALIAFLHNGGPPPPGFERPQRAPVSRRLH</sequence>
<dbReference type="EMBL" id="CP026100">
    <property type="protein sequence ID" value="AYV48560.1"/>
    <property type="molecule type" value="Genomic_DNA"/>
</dbReference>
<feature type="region of interest" description="Disordered" evidence="1">
    <location>
        <begin position="81"/>
        <end position="100"/>
    </location>
</feature>
<evidence type="ECO:0000313" key="2">
    <source>
        <dbReference type="EMBL" id="AYV48560.1"/>
    </source>
</evidence>
<dbReference type="EMBL" id="PJRQ01000041">
    <property type="protein sequence ID" value="PLR08723.1"/>
    <property type="molecule type" value="Genomic_DNA"/>
</dbReference>
<evidence type="ECO:0000313" key="3">
    <source>
        <dbReference type="EMBL" id="PLR08723.1"/>
    </source>
</evidence>
<proteinExistence type="predicted"/>
<keyword evidence="5" id="KW-1185">Reference proteome</keyword>
<evidence type="ECO:0000313" key="4">
    <source>
        <dbReference type="Proteomes" id="UP000234483"/>
    </source>
</evidence>
<dbReference type="RefSeq" id="WP_101714681.1">
    <property type="nucleotide sequence ID" value="NZ_CP026100.1"/>
</dbReference>
<accession>A0A2N5CP37</accession>
<reference evidence="3 4" key="1">
    <citation type="submission" date="2017-12" db="EMBL/GenBank/DDBJ databases">
        <title>The genome sequence of Caulobacter flavus CGMCC1 15093.</title>
        <authorList>
            <person name="Gao J."/>
            <person name="Mao X."/>
            <person name="Sun J."/>
        </authorList>
    </citation>
    <scope>NUCLEOTIDE SEQUENCE [LARGE SCALE GENOMIC DNA]</scope>
    <source>
        <strain evidence="3 4">CGMCC1 15093</strain>
    </source>
</reference>
<name>A0A2N5CP37_9CAUL</name>